<keyword evidence="1" id="KW-0805">Transcription regulation</keyword>
<evidence type="ECO:0000259" key="3">
    <source>
        <dbReference type="PROSITE" id="PS50921"/>
    </source>
</evidence>
<keyword evidence="5" id="KW-1185">Reference proteome</keyword>
<dbReference type="Proteomes" id="UP000614996">
    <property type="component" value="Unassembled WGS sequence"/>
</dbReference>
<feature type="domain" description="ANTAR" evidence="3">
    <location>
        <begin position="158"/>
        <end position="219"/>
    </location>
</feature>
<evidence type="ECO:0000313" key="5">
    <source>
        <dbReference type="Proteomes" id="UP000614996"/>
    </source>
</evidence>
<dbReference type="SUPFAM" id="SSF52172">
    <property type="entry name" value="CheY-like"/>
    <property type="match status" value="1"/>
</dbReference>
<dbReference type="Gene3D" id="3.30.450.40">
    <property type="match status" value="1"/>
</dbReference>
<dbReference type="PIRSF" id="PIRSF036625">
    <property type="entry name" value="GAF_ANTAR"/>
    <property type="match status" value="1"/>
</dbReference>
<dbReference type="InterPro" id="IPR005561">
    <property type="entry name" value="ANTAR"/>
</dbReference>
<sequence>MADIRTSSSTEPARSVDILRTVPDHTILPAAMAAAAAGIPTAESVSLTVVDDVGPWTVAVSHPMARRVDGLQYLLNEGPIFDAMSVDEPVTCPDLDASAGWPEFAPRAVLNGVRSILSVPLPTEQGAGVLNIYCSEPGEFGAGTRSAAIAVAAELTVTLGSARRIANLTMALQSRDLIGQAKGIAMERYKISSDAAFALLSRISQERNVKLRDLAAEITTTGLVDPPH</sequence>
<gene>
    <name evidence="4" type="ORF">NUM_30970</name>
</gene>
<dbReference type="InterPro" id="IPR036388">
    <property type="entry name" value="WH-like_DNA-bd_sf"/>
</dbReference>
<proteinExistence type="predicted"/>
<dbReference type="GO" id="GO:0003723">
    <property type="term" value="F:RNA binding"/>
    <property type="evidence" value="ECO:0007669"/>
    <property type="project" value="InterPro"/>
</dbReference>
<evidence type="ECO:0000256" key="1">
    <source>
        <dbReference type="ARBA" id="ARBA00023015"/>
    </source>
</evidence>
<dbReference type="SMART" id="SM01012">
    <property type="entry name" value="ANTAR"/>
    <property type="match status" value="1"/>
</dbReference>
<evidence type="ECO:0000256" key="2">
    <source>
        <dbReference type="ARBA" id="ARBA00023163"/>
    </source>
</evidence>
<accession>A0A8J4AFU3</accession>
<dbReference type="Pfam" id="PF03861">
    <property type="entry name" value="ANTAR"/>
    <property type="match status" value="1"/>
</dbReference>
<dbReference type="PROSITE" id="PS50921">
    <property type="entry name" value="ANTAR"/>
    <property type="match status" value="1"/>
</dbReference>
<reference evidence="5" key="1">
    <citation type="journal article" date="2021" name="Int. J. Syst. Evol. Microbiol.">
        <title>Actinocatenispora comari sp. nov., an endophytic actinomycete isolated from aerial parts of Comarum salesowianum.</title>
        <authorList>
            <person name="Oyunbileg N."/>
            <person name="Iizaka Y."/>
            <person name="Hamada M."/>
            <person name="Davaapurev B.O."/>
            <person name="Fukumoto A."/>
            <person name="Tsetseg B."/>
            <person name="Kato F."/>
            <person name="Tamura T."/>
            <person name="Batkhuu J."/>
            <person name="Anzai Y."/>
        </authorList>
    </citation>
    <scope>NUCLEOTIDE SEQUENCE [LARGE SCALE GENOMIC DNA]</scope>
    <source>
        <strain evidence="5">NUM-2625</strain>
    </source>
</reference>
<dbReference type="EMBL" id="BOPO01000053">
    <property type="protein sequence ID" value="GIL27843.1"/>
    <property type="molecule type" value="Genomic_DNA"/>
</dbReference>
<name>A0A8J4AFU3_9ACTN</name>
<dbReference type="InterPro" id="IPR012074">
    <property type="entry name" value="GAF_ANTAR"/>
</dbReference>
<dbReference type="SUPFAM" id="SSF55781">
    <property type="entry name" value="GAF domain-like"/>
    <property type="match status" value="1"/>
</dbReference>
<keyword evidence="2" id="KW-0804">Transcription</keyword>
<dbReference type="InterPro" id="IPR011006">
    <property type="entry name" value="CheY-like_superfamily"/>
</dbReference>
<comment type="caution">
    <text evidence="4">The sequence shown here is derived from an EMBL/GenBank/DDBJ whole genome shotgun (WGS) entry which is preliminary data.</text>
</comment>
<dbReference type="InterPro" id="IPR029016">
    <property type="entry name" value="GAF-like_dom_sf"/>
</dbReference>
<evidence type="ECO:0000313" key="4">
    <source>
        <dbReference type="EMBL" id="GIL27843.1"/>
    </source>
</evidence>
<dbReference type="AlphaFoldDB" id="A0A8J4AFU3"/>
<protein>
    <recommendedName>
        <fullName evidence="3">ANTAR domain-containing protein</fullName>
    </recommendedName>
</protein>
<dbReference type="Gene3D" id="1.10.10.10">
    <property type="entry name" value="Winged helix-like DNA-binding domain superfamily/Winged helix DNA-binding domain"/>
    <property type="match status" value="1"/>
</dbReference>
<organism evidence="4 5">
    <name type="scientific">Actinocatenispora comari</name>
    <dbReference type="NCBI Taxonomy" id="2807577"/>
    <lineage>
        <taxon>Bacteria</taxon>
        <taxon>Bacillati</taxon>
        <taxon>Actinomycetota</taxon>
        <taxon>Actinomycetes</taxon>
        <taxon>Micromonosporales</taxon>
        <taxon>Micromonosporaceae</taxon>
        <taxon>Actinocatenispora</taxon>
    </lineage>
</organism>